<evidence type="ECO:0000256" key="1">
    <source>
        <dbReference type="SAM" id="Phobius"/>
    </source>
</evidence>
<evidence type="ECO:0000313" key="3">
    <source>
        <dbReference type="Proteomes" id="UP000593846"/>
    </source>
</evidence>
<reference evidence="3" key="1">
    <citation type="submission" date="2020-10" db="EMBL/GenBank/DDBJ databases">
        <title>Genome-based taxonomic classification of the species Anabaenopsis elenkinii.</title>
        <authorList>
            <person name="Delbaje E."/>
            <person name="Andreote A.P.D."/>
            <person name="Pellegrinetti T.A."/>
            <person name="Cruz R.B."/>
            <person name="Branco L.H.Z."/>
            <person name="Fiore M.F."/>
        </authorList>
    </citation>
    <scope>NUCLEOTIDE SEQUENCE [LARGE SCALE GENOMIC DNA]</scope>
    <source>
        <strain evidence="3">CCIBt3563</strain>
    </source>
</reference>
<keyword evidence="3" id="KW-1185">Reference proteome</keyword>
<feature type="transmembrane region" description="Helical" evidence="1">
    <location>
        <begin position="12"/>
        <end position="35"/>
    </location>
</feature>
<dbReference type="RefSeq" id="WP_200989461.1">
    <property type="nucleotide sequence ID" value="NZ_CP063311.1"/>
</dbReference>
<organism evidence="2 3">
    <name type="scientific">Anabaenopsis elenkinii CCIBt3563</name>
    <dbReference type="NCBI Taxonomy" id="2779889"/>
    <lineage>
        <taxon>Bacteria</taxon>
        <taxon>Bacillati</taxon>
        <taxon>Cyanobacteriota</taxon>
        <taxon>Cyanophyceae</taxon>
        <taxon>Nostocales</taxon>
        <taxon>Nodulariaceae</taxon>
        <taxon>Anabaenopsis</taxon>
    </lineage>
</organism>
<name>A0A7S6RFF9_9CYAN</name>
<gene>
    <name evidence="2" type="ORF">IM676_06530</name>
</gene>
<dbReference type="KEGG" id="aee:IM676_06530"/>
<evidence type="ECO:0000313" key="2">
    <source>
        <dbReference type="EMBL" id="QOV23931.1"/>
    </source>
</evidence>
<keyword evidence="1" id="KW-1133">Transmembrane helix</keyword>
<sequence length="213" mass="24845">MYKCLGFFWDLSNFIILIDFVKSFFIIVGGAIALASYRGQNRQRAIDNSLNSLKMFEKTIQNKDIEIWKNVYSNTYEGSGADPYHFIVFCEENKTKQIPVCDLFISEGKGLCLAQSKLNKDEEICDLELGSIRLIAEQLNLIGYEVLYGNVELRIIYYELGQIIDIICKWINEIQDKEVKASVKFMFPYFMKMCRKYKRTMNSIPSKIYVNFC</sequence>
<protein>
    <submittedName>
        <fullName evidence="2">Uncharacterized protein</fullName>
    </submittedName>
</protein>
<keyword evidence="1" id="KW-0812">Transmembrane</keyword>
<dbReference type="AlphaFoldDB" id="A0A7S6RFF9"/>
<proteinExistence type="predicted"/>
<keyword evidence="1" id="KW-0472">Membrane</keyword>
<accession>A0A7S6RFF9</accession>
<dbReference type="EMBL" id="CP063311">
    <property type="protein sequence ID" value="QOV23931.1"/>
    <property type="molecule type" value="Genomic_DNA"/>
</dbReference>
<dbReference type="Proteomes" id="UP000593846">
    <property type="component" value="Chromosome"/>
</dbReference>